<keyword evidence="3" id="KW-1185">Reference proteome</keyword>
<dbReference type="SUPFAM" id="SSF48537">
    <property type="entry name" value="Phospholipase C/P1 nuclease"/>
    <property type="match status" value="1"/>
</dbReference>
<dbReference type="Pfam" id="PF00882">
    <property type="entry name" value="Zn_dep_PLPC"/>
    <property type="match status" value="1"/>
</dbReference>
<name>A0ABT7PLR9_9BACT</name>
<comment type="caution">
    <text evidence="2">The sequence shown here is derived from an EMBL/GenBank/DDBJ whole genome shotgun (WGS) entry which is preliminary data.</text>
</comment>
<reference evidence="2 3" key="1">
    <citation type="submission" date="2023-06" db="EMBL/GenBank/DDBJ databases">
        <title>Roseiconus lacunae JC819 isolated from Gulf of Mannar region, Tamil Nadu.</title>
        <authorList>
            <person name="Pk S."/>
            <person name="Ch S."/>
            <person name="Ch V.R."/>
        </authorList>
    </citation>
    <scope>NUCLEOTIDE SEQUENCE [LARGE SCALE GENOMIC DNA]</scope>
    <source>
        <strain evidence="2 3">JC819</strain>
    </source>
</reference>
<protein>
    <submittedName>
        <fullName evidence="2">Zinc dependent phospholipase C family protein</fullName>
    </submittedName>
</protein>
<evidence type="ECO:0000313" key="2">
    <source>
        <dbReference type="EMBL" id="MDM4017436.1"/>
    </source>
</evidence>
<dbReference type="EMBL" id="JASZZN010000014">
    <property type="protein sequence ID" value="MDM4017436.1"/>
    <property type="molecule type" value="Genomic_DNA"/>
</dbReference>
<dbReference type="InterPro" id="IPR029002">
    <property type="entry name" value="PLPC/GPLD1"/>
</dbReference>
<organism evidence="2 3">
    <name type="scientific">Roseiconus lacunae</name>
    <dbReference type="NCBI Taxonomy" id="2605694"/>
    <lineage>
        <taxon>Bacteria</taxon>
        <taxon>Pseudomonadati</taxon>
        <taxon>Planctomycetota</taxon>
        <taxon>Planctomycetia</taxon>
        <taxon>Pirellulales</taxon>
        <taxon>Pirellulaceae</taxon>
        <taxon>Roseiconus</taxon>
    </lineage>
</organism>
<dbReference type="Proteomes" id="UP001239462">
    <property type="component" value="Unassembled WGS sequence"/>
</dbReference>
<gene>
    <name evidence="2" type="ORF">QTN89_18450</name>
</gene>
<evidence type="ECO:0000259" key="1">
    <source>
        <dbReference type="Pfam" id="PF00882"/>
    </source>
</evidence>
<dbReference type="InterPro" id="IPR008947">
    <property type="entry name" value="PLipase_C/P1_nuclease_dom_sf"/>
</dbReference>
<feature type="domain" description="Phospholipase C/D" evidence="1">
    <location>
        <begin position="16"/>
        <end position="134"/>
    </location>
</feature>
<accession>A0ABT7PLR9</accession>
<evidence type="ECO:0000313" key="3">
    <source>
        <dbReference type="Proteomes" id="UP001239462"/>
    </source>
</evidence>
<dbReference type="RefSeq" id="WP_289164902.1">
    <property type="nucleotide sequence ID" value="NZ_JASZZN010000014.1"/>
</dbReference>
<proteinExistence type="predicted"/>
<dbReference type="Gene3D" id="1.10.575.10">
    <property type="entry name" value="P1 Nuclease"/>
    <property type="match status" value="1"/>
</dbReference>
<sequence length="323" mass="36655">MDPTCRLIRQLHCRSTHHRFAIDALSHLRTDAGKRLAKWLLRYYPHYLRGAVDPDVRFRDFHNHLVHVRDGGWGGAPRVAHQWYRRLQKSLRKENFISAAHAAGVLTHYVSDVVQPLHTISDPREAIIHRPLEWSVTRNYEQILACCDRQRIEVNLTLADDPAWLGSMMLHAAHRASQHADLLTQRYRLKDAFRPGDFGLDQDSIEIFAELFAISLTLIAAVLDRAAAEAESYTGYPLPNCHPTIARCHAAVTAPIGLVKSLVKNASDRGAVKSIVRESRSEGRLTESLPAEIDIKQRVIEVYRLERQLRTIATDQPVAQRAA</sequence>